<proteinExistence type="predicted"/>
<feature type="region of interest" description="Disordered" evidence="1">
    <location>
        <begin position="41"/>
        <end position="79"/>
    </location>
</feature>
<sequence length="119" mass="13085">MPGIQHSCRAECHCASRCEFAEFCGSATPFRRRRRTALRCAVQDRKRSSGGPVVSSAPARRPRRLAPTTERPCRHPTHHDGARAVFGLGLSAAPATHAERGSQSYVRWMLELKESTSAA</sequence>
<organism evidence="2 3">
    <name type="scientific">Panicum virgatum</name>
    <name type="common">Blackwell switchgrass</name>
    <dbReference type="NCBI Taxonomy" id="38727"/>
    <lineage>
        <taxon>Eukaryota</taxon>
        <taxon>Viridiplantae</taxon>
        <taxon>Streptophyta</taxon>
        <taxon>Embryophyta</taxon>
        <taxon>Tracheophyta</taxon>
        <taxon>Spermatophyta</taxon>
        <taxon>Magnoliopsida</taxon>
        <taxon>Liliopsida</taxon>
        <taxon>Poales</taxon>
        <taxon>Poaceae</taxon>
        <taxon>PACMAD clade</taxon>
        <taxon>Panicoideae</taxon>
        <taxon>Panicodae</taxon>
        <taxon>Paniceae</taxon>
        <taxon>Panicinae</taxon>
        <taxon>Panicum</taxon>
        <taxon>Panicum sect. Hiantes</taxon>
    </lineage>
</organism>
<dbReference type="Proteomes" id="UP000823388">
    <property type="component" value="Chromosome 4N"/>
</dbReference>
<reference evidence="2" key="1">
    <citation type="submission" date="2020-05" db="EMBL/GenBank/DDBJ databases">
        <title>WGS assembly of Panicum virgatum.</title>
        <authorList>
            <person name="Lovell J.T."/>
            <person name="Jenkins J."/>
            <person name="Shu S."/>
            <person name="Juenger T.E."/>
            <person name="Schmutz J."/>
        </authorList>
    </citation>
    <scope>NUCLEOTIDE SEQUENCE</scope>
    <source>
        <strain evidence="2">AP13</strain>
    </source>
</reference>
<gene>
    <name evidence="2" type="ORF">PVAP13_4NG288414</name>
</gene>
<evidence type="ECO:0000256" key="1">
    <source>
        <dbReference type="SAM" id="MobiDB-lite"/>
    </source>
</evidence>
<comment type="caution">
    <text evidence="2">The sequence shown here is derived from an EMBL/GenBank/DDBJ whole genome shotgun (WGS) entry which is preliminary data.</text>
</comment>
<keyword evidence="3" id="KW-1185">Reference proteome</keyword>
<dbReference type="AlphaFoldDB" id="A0A8T0TGE0"/>
<feature type="compositionally biased region" description="Low complexity" evidence="1">
    <location>
        <begin position="52"/>
        <end position="70"/>
    </location>
</feature>
<protein>
    <submittedName>
        <fullName evidence="2">Uncharacterized protein</fullName>
    </submittedName>
</protein>
<evidence type="ECO:0000313" key="3">
    <source>
        <dbReference type="Proteomes" id="UP000823388"/>
    </source>
</evidence>
<dbReference type="EMBL" id="CM029044">
    <property type="protein sequence ID" value="KAG2608074.1"/>
    <property type="molecule type" value="Genomic_DNA"/>
</dbReference>
<evidence type="ECO:0000313" key="2">
    <source>
        <dbReference type="EMBL" id="KAG2608074.1"/>
    </source>
</evidence>
<name>A0A8T0TGE0_PANVG</name>
<accession>A0A8T0TGE0</accession>